<dbReference type="GO" id="GO:0051537">
    <property type="term" value="F:2 iron, 2 sulfur cluster binding"/>
    <property type="evidence" value="ECO:0007669"/>
    <property type="project" value="UniProtKB-KW"/>
</dbReference>
<feature type="domain" description="HTH merR-type" evidence="5">
    <location>
        <begin position="11"/>
        <end position="79"/>
    </location>
</feature>
<dbReference type="EMBL" id="CXPG01000027">
    <property type="protein sequence ID" value="CTQ34836.1"/>
    <property type="molecule type" value="Genomic_DNA"/>
</dbReference>
<dbReference type="InterPro" id="IPR000551">
    <property type="entry name" value="MerR-type_HTH_dom"/>
</dbReference>
<sequence>MWEGYEMPDKILTIGQMARRSGLPISTLHFYERRGLIASQRDDANRRVYRRETLRRVTVIKVAQRAGVTLAEIERALSHLPTDTVPNTADWERLSTIWHDDLTARIETLTALRDKMAICIGCGCLSVDRCALANPEDRLGKEGPGARYIGG</sequence>
<accession>A0A0M6XUK9</accession>
<name>A0A0M6XUK9_9RHOB</name>
<protein>
    <submittedName>
        <fullName evidence="6">Redox-sensitive transcriptional activator SoxR</fullName>
    </submittedName>
</protein>
<evidence type="ECO:0000313" key="7">
    <source>
        <dbReference type="Proteomes" id="UP000048908"/>
    </source>
</evidence>
<dbReference type="InterPro" id="IPR009061">
    <property type="entry name" value="DNA-bd_dom_put_sf"/>
</dbReference>
<dbReference type="Pfam" id="PF13411">
    <property type="entry name" value="MerR_1"/>
    <property type="match status" value="1"/>
</dbReference>
<dbReference type="NCBIfam" id="TIGR01950">
    <property type="entry name" value="SoxR"/>
    <property type="match status" value="1"/>
</dbReference>
<keyword evidence="2" id="KW-0408">Iron</keyword>
<dbReference type="PANTHER" id="PTHR30204:SF0">
    <property type="entry name" value="REDOX-SENSITIVE TRANSCRIPTIONAL ACTIVATOR SOXR"/>
    <property type="match status" value="1"/>
</dbReference>
<evidence type="ECO:0000256" key="1">
    <source>
        <dbReference type="ARBA" id="ARBA00022714"/>
    </source>
</evidence>
<dbReference type="PROSITE" id="PS50937">
    <property type="entry name" value="HTH_MERR_2"/>
    <property type="match status" value="1"/>
</dbReference>
<keyword evidence="7" id="KW-1185">Reference proteome</keyword>
<keyword evidence="1" id="KW-0001">2Fe-2S</keyword>
<organism evidence="6 7">
    <name type="scientific">Jannaschia rubra</name>
    <dbReference type="NCBI Taxonomy" id="282197"/>
    <lineage>
        <taxon>Bacteria</taxon>
        <taxon>Pseudomonadati</taxon>
        <taxon>Pseudomonadota</taxon>
        <taxon>Alphaproteobacteria</taxon>
        <taxon>Rhodobacterales</taxon>
        <taxon>Roseobacteraceae</taxon>
        <taxon>Jannaschia</taxon>
    </lineage>
</organism>
<dbReference type="Proteomes" id="UP000048908">
    <property type="component" value="Unassembled WGS sequence"/>
</dbReference>
<evidence type="ECO:0000256" key="3">
    <source>
        <dbReference type="ARBA" id="ARBA00023014"/>
    </source>
</evidence>
<evidence type="ECO:0000313" key="6">
    <source>
        <dbReference type="EMBL" id="CTQ34836.1"/>
    </source>
</evidence>
<proteinExistence type="predicted"/>
<dbReference type="InterPro" id="IPR047057">
    <property type="entry name" value="MerR_fam"/>
</dbReference>
<dbReference type="GO" id="GO:0003677">
    <property type="term" value="F:DNA binding"/>
    <property type="evidence" value="ECO:0007669"/>
    <property type="project" value="UniProtKB-KW"/>
</dbReference>
<keyword evidence="3" id="KW-0411">Iron-sulfur</keyword>
<keyword evidence="4" id="KW-0238">DNA-binding</keyword>
<dbReference type="STRING" id="282197.SAMN04488517_11015"/>
<dbReference type="SUPFAM" id="SSF46955">
    <property type="entry name" value="Putative DNA-binding domain"/>
    <property type="match status" value="1"/>
</dbReference>
<dbReference type="SMART" id="SM00422">
    <property type="entry name" value="HTH_MERR"/>
    <property type="match status" value="1"/>
</dbReference>
<evidence type="ECO:0000259" key="5">
    <source>
        <dbReference type="PROSITE" id="PS50937"/>
    </source>
</evidence>
<dbReference type="PANTHER" id="PTHR30204">
    <property type="entry name" value="REDOX-CYCLING DRUG-SENSING TRANSCRIPTIONAL ACTIVATOR SOXR"/>
    <property type="match status" value="1"/>
</dbReference>
<dbReference type="GO" id="GO:0006979">
    <property type="term" value="P:response to oxidative stress"/>
    <property type="evidence" value="ECO:0007669"/>
    <property type="project" value="InterPro"/>
</dbReference>
<dbReference type="InterPro" id="IPR010211">
    <property type="entry name" value="Redox-sen_tscrpt-act_SoxR"/>
</dbReference>
<keyword evidence="1" id="KW-0479">Metal-binding</keyword>
<reference evidence="6 7" key="1">
    <citation type="submission" date="2015-07" db="EMBL/GenBank/DDBJ databases">
        <authorList>
            <person name="Noorani M."/>
        </authorList>
    </citation>
    <scope>NUCLEOTIDE SEQUENCE [LARGE SCALE GENOMIC DNA]</scope>
    <source>
        <strain evidence="6 7">CECT 5088</strain>
    </source>
</reference>
<gene>
    <name evidence="6" type="primary">soxR</name>
    <name evidence="6" type="ORF">JAN5088_03632</name>
</gene>
<dbReference type="PRINTS" id="PR00040">
    <property type="entry name" value="HTHMERR"/>
</dbReference>
<dbReference type="Gene3D" id="1.10.1660.10">
    <property type="match status" value="1"/>
</dbReference>
<evidence type="ECO:0000256" key="2">
    <source>
        <dbReference type="ARBA" id="ARBA00023004"/>
    </source>
</evidence>
<dbReference type="CDD" id="cd01110">
    <property type="entry name" value="HTH_SoxR"/>
    <property type="match status" value="1"/>
</dbReference>
<dbReference type="AlphaFoldDB" id="A0A0M6XUK9"/>
<evidence type="ECO:0000256" key="4">
    <source>
        <dbReference type="ARBA" id="ARBA00023125"/>
    </source>
</evidence>
<dbReference type="GO" id="GO:0003700">
    <property type="term" value="F:DNA-binding transcription factor activity"/>
    <property type="evidence" value="ECO:0007669"/>
    <property type="project" value="InterPro"/>
</dbReference>